<keyword evidence="11" id="KW-1185">Reference proteome</keyword>
<sequence>MTFTLFLEQVVNGIILGSMYAIMGAGLALIYGTMRILNFAHGEFYMLGGFFVFFLFAQQNIHPVLAIIIAVIGVALIAALVQRMTVSVLLKREGWAFSTIAATLGVSIFLQNLALALWGERFQSVPYFVEGLLQVGQFRLPWQRVLIFVVAVAVMAAMAAVLRWTRFGWAVRATAQDAEAAAVVGVPAARIHTITFALGAGLAAVAAGLLAPVFAVNPWMGLPLIIKAFVVVVLGGLGSFPGAIVGGFLLGIVEAVGITLTSSEWRDVIAFGMMILFLWVRPWGLFGVKER</sequence>
<keyword evidence="3" id="KW-1003">Cell membrane</keyword>
<evidence type="ECO:0000313" key="11">
    <source>
        <dbReference type="Proteomes" id="UP000278222"/>
    </source>
</evidence>
<keyword evidence="7 9" id="KW-0472">Membrane</keyword>
<dbReference type="Pfam" id="PF02653">
    <property type="entry name" value="BPD_transp_2"/>
    <property type="match status" value="1"/>
</dbReference>
<evidence type="ECO:0000256" key="8">
    <source>
        <dbReference type="ARBA" id="ARBA00037998"/>
    </source>
</evidence>
<evidence type="ECO:0000256" key="6">
    <source>
        <dbReference type="ARBA" id="ARBA00022989"/>
    </source>
</evidence>
<evidence type="ECO:0000256" key="4">
    <source>
        <dbReference type="ARBA" id="ARBA00022692"/>
    </source>
</evidence>
<comment type="caution">
    <text evidence="10">The sequence shown here is derived from an EMBL/GenBank/DDBJ whole genome shotgun (WGS) entry which is preliminary data.</text>
</comment>
<keyword evidence="4 9" id="KW-0812">Transmembrane</keyword>
<dbReference type="GO" id="GO:0022857">
    <property type="term" value="F:transmembrane transporter activity"/>
    <property type="evidence" value="ECO:0007669"/>
    <property type="project" value="InterPro"/>
</dbReference>
<proteinExistence type="inferred from homology"/>
<feature type="transmembrane region" description="Helical" evidence="9">
    <location>
        <begin position="142"/>
        <end position="162"/>
    </location>
</feature>
<keyword evidence="5" id="KW-0029">Amino-acid transport</keyword>
<dbReference type="InterPro" id="IPR001851">
    <property type="entry name" value="ABC_transp_permease"/>
</dbReference>
<evidence type="ECO:0000313" key="10">
    <source>
        <dbReference type="EMBL" id="ROP84598.1"/>
    </source>
</evidence>
<accession>A0A3N1L1X0</accession>
<feature type="transmembrane region" description="Helical" evidence="9">
    <location>
        <begin position="228"/>
        <end position="256"/>
    </location>
</feature>
<dbReference type="GO" id="GO:0006865">
    <property type="term" value="P:amino acid transport"/>
    <property type="evidence" value="ECO:0007669"/>
    <property type="project" value="UniProtKB-KW"/>
</dbReference>
<comment type="similarity">
    <text evidence="8">Belongs to the binding-protein-dependent transport system permease family. LivHM subfamily.</text>
</comment>
<dbReference type="EMBL" id="RJKX01000015">
    <property type="protein sequence ID" value="ROP84598.1"/>
    <property type="molecule type" value="Genomic_DNA"/>
</dbReference>
<dbReference type="PANTHER" id="PTHR11795:SF445">
    <property type="entry name" value="AMINO ACID ABC TRANSPORTER PERMEASE PROTEIN"/>
    <property type="match status" value="1"/>
</dbReference>
<organism evidence="10 11">
    <name type="scientific">Stella humosa</name>
    <dbReference type="NCBI Taxonomy" id="94"/>
    <lineage>
        <taxon>Bacteria</taxon>
        <taxon>Pseudomonadati</taxon>
        <taxon>Pseudomonadota</taxon>
        <taxon>Alphaproteobacteria</taxon>
        <taxon>Rhodospirillales</taxon>
        <taxon>Stellaceae</taxon>
        <taxon>Stella</taxon>
    </lineage>
</organism>
<dbReference type="InterPro" id="IPR052157">
    <property type="entry name" value="BCAA_transport_permease"/>
</dbReference>
<feature type="transmembrane region" description="Helical" evidence="9">
    <location>
        <begin position="12"/>
        <end position="32"/>
    </location>
</feature>
<dbReference type="AlphaFoldDB" id="A0A3N1L1X0"/>
<feature type="transmembrane region" description="Helical" evidence="9">
    <location>
        <begin position="196"/>
        <end position="216"/>
    </location>
</feature>
<feature type="transmembrane region" description="Helical" evidence="9">
    <location>
        <begin position="268"/>
        <end position="286"/>
    </location>
</feature>
<reference evidence="10 11" key="1">
    <citation type="submission" date="2018-11" db="EMBL/GenBank/DDBJ databases">
        <title>Genomic Encyclopedia of Type Strains, Phase IV (KMG-IV): sequencing the most valuable type-strain genomes for metagenomic binning, comparative biology and taxonomic classification.</title>
        <authorList>
            <person name="Goeker M."/>
        </authorList>
    </citation>
    <scope>NUCLEOTIDE SEQUENCE [LARGE SCALE GENOMIC DNA]</scope>
    <source>
        <strain evidence="10 11">DSM 5900</strain>
    </source>
</reference>
<evidence type="ECO:0000256" key="2">
    <source>
        <dbReference type="ARBA" id="ARBA00022448"/>
    </source>
</evidence>
<evidence type="ECO:0000256" key="9">
    <source>
        <dbReference type="SAM" id="Phobius"/>
    </source>
</evidence>
<keyword evidence="2" id="KW-0813">Transport</keyword>
<comment type="subcellular location">
    <subcellularLocation>
        <location evidence="1">Cell membrane</location>
        <topology evidence="1">Multi-pass membrane protein</topology>
    </subcellularLocation>
</comment>
<evidence type="ECO:0000256" key="7">
    <source>
        <dbReference type="ARBA" id="ARBA00023136"/>
    </source>
</evidence>
<dbReference type="CDD" id="cd06582">
    <property type="entry name" value="TM_PBP1_LivH_like"/>
    <property type="match status" value="1"/>
</dbReference>
<evidence type="ECO:0000256" key="3">
    <source>
        <dbReference type="ARBA" id="ARBA00022475"/>
    </source>
</evidence>
<dbReference type="PANTHER" id="PTHR11795">
    <property type="entry name" value="BRANCHED-CHAIN AMINO ACID TRANSPORT SYSTEM PERMEASE PROTEIN LIVH"/>
    <property type="match status" value="1"/>
</dbReference>
<evidence type="ECO:0000256" key="5">
    <source>
        <dbReference type="ARBA" id="ARBA00022970"/>
    </source>
</evidence>
<feature type="transmembrane region" description="Helical" evidence="9">
    <location>
        <begin position="39"/>
        <end position="57"/>
    </location>
</feature>
<dbReference type="GO" id="GO:0005886">
    <property type="term" value="C:plasma membrane"/>
    <property type="evidence" value="ECO:0007669"/>
    <property type="project" value="UniProtKB-SubCell"/>
</dbReference>
<feature type="transmembrane region" description="Helical" evidence="9">
    <location>
        <begin position="94"/>
        <end position="118"/>
    </location>
</feature>
<name>A0A3N1L1X0_9PROT</name>
<dbReference type="OrthoDB" id="9778908at2"/>
<feature type="transmembrane region" description="Helical" evidence="9">
    <location>
        <begin position="63"/>
        <end position="82"/>
    </location>
</feature>
<dbReference type="Proteomes" id="UP000278222">
    <property type="component" value="Unassembled WGS sequence"/>
</dbReference>
<gene>
    <name evidence="10" type="ORF">EDC65_3953</name>
</gene>
<keyword evidence="6 9" id="KW-1133">Transmembrane helix</keyword>
<evidence type="ECO:0000256" key="1">
    <source>
        <dbReference type="ARBA" id="ARBA00004651"/>
    </source>
</evidence>
<dbReference type="RefSeq" id="WP_123692644.1">
    <property type="nucleotide sequence ID" value="NZ_AP019700.1"/>
</dbReference>
<protein>
    <submittedName>
        <fullName evidence="10">Branched-chain amino acid transport system permease protein</fullName>
    </submittedName>
</protein>